<keyword evidence="3 6" id="KW-0812">Transmembrane</keyword>
<dbReference type="Pfam" id="PF03176">
    <property type="entry name" value="MMPL"/>
    <property type="match status" value="2"/>
</dbReference>
<feature type="transmembrane region" description="Helical" evidence="6">
    <location>
        <begin position="342"/>
        <end position="366"/>
    </location>
</feature>
<keyword evidence="4 6" id="KW-1133">Transmembrane helix</keyword>
<dbReference type="AlphaFoldDB" id="A0A1F6GBR0"/>
<dbReference type="Gene3D" id="1.20.1640.10">
    <property type="entry name" value="Multidrug efflux transporter AcrB transmembrane domain"/>
    <property type="match status" value="2"/>
</dbReference>
<feature type="transmembrane region" description="Helical" evidence="6">
    <location>
        <begin position="472"/>
        <end position="491"/>
    </location>
</feature>
<evidence type="ECO:0000256" key="2">
    <source>
        <dbReference type="ARBA" id="ARBA00022475"/>
    </source>
</evidence>
<dbReference type="SUPFAM" id="SSF82866">
    <property type="entry name" value="Multidrug efflux transporter AcrB transmembrane domain"/>
    <property type="match status" value="2"/>
</dbReference>
<feature type="transmembrane region" description="Helical" evidence="6">
    <location>
        <begin position="292"/>
        <end position="308"/>
    </location>
</feature>
<protein>
    <recommendedName>
        <fullName evidence="11">Cyclic nucleotide-binding domain-containing protein</fullName>
    </recommendedName>
</protein>
<feature type="transmembrane region" description="Helical" evidence="6">
    <location>
        <begin position="787"/>
        <end position="808"/>
    </location>
</feature>
<dbReference type="InterPro" id="IPR018490">
    <property type="entry name" value="cNMP-bd_dom_sf"/>
</dbReference>
<name>A0A1F6GBR0_9PROT</name>
<dbReference type="PROSITE" id="PS50042">
    <property type="entry name" value="CNMP_BINDING_3"/>
    <property type="match status" value="2"/>
</dbReference>
<feature type="domain" description="SSD" evidence="8">
    <location>
        <begin position="687"/>
        <end position="814"/>
    </location>
</feature>
<feature type="domain" description="Cyclic nucleotide-binding" evidence="7">
    <location>
        <begin position="838"/>
        <end position="959"/>
    </location>
</feature>
<accession>A0A1F6GBR0</accession>
<dbReference type="SMART" id="SM00100">
    <property type="entry name" value="cNMP"/>
    <property type="match status" value="2"/>
</dbReference>
<feature type="transmembrane region" description="Helical" evidence="6">
    <location>
        <begin position="387"/>
        <end position="410"/>
    </location>
</feature>
<evidence type="ECO:0000313" key="10">
    <source>
        <dbReference type="Proteomes" id="UP000178449"/>
    </source>
</evidence>
<evidence type="ECO:0008006" key="11">
    <source>
        <dbReference type="Google" id="ProtNLM"/>
    </source>
</evidence>
<evidence type="ECO:0000256" key="4">
    <source>
        <dbReference type="ARBA" id="ARBA00022989"/>
    </source>
</evidence>
<feature type="transmembrane region" description="Helical" evidence="6">
    <location>
        <begin position="665"/>
        <end position="685"/>
    </location>
</feature>
<dbReference type="Gene3D" id="2.60.120.10">
    <property type="entry name" value="Jelly Rolls"/>
    <property type="match status" value="2"/>
</dbReference>
<evidence type="ECO:0000256" key="3">
    <source>
        <dbReference type="ARBA" id="ARBA00022692"/>
    </source>
</evidence>
<evidence type="ECO:0000256" key="1">
    <source>
        <dbReference type="ARBA" id="ARBA00004651"/>
    </source>
</evidence>
<dbReference type="CDD" id="cd00038">
    <property type="entry name" value="CAP_ED"/>
    <property type="match status" value="2"/>
</dbReference>
<evidence type="ECO:0000256" key="6">
    <source>
        <dbReference type="SAM" id="Phobius"/>
    </source>
</evidence>
<feature type="transmembrane region" description="Helical" evidence="6">
    <location>
        <begin position="416"/>
        <end position="442"/>
    </location>
</feature>
<dbReference type="InterPro" id="IPR000731">
    <property type="entry name" value="SSD"/>
</dbReference>
<dbReference type="Proteomes" id="UP000178449">
    <property type="component" value="Unassembled WGS sequence"/>
</dbReference>
<dbReference type="PANTHER" id="PTHR33406:SF13">
    <property type="entry name" value="MEMBRANE PROTEIN YDFJ"/>
    <property type="match status" value="1"/>
</dbReference>
<evidence type="ECO:0000259" key="7">
    <source>
        <dbReference type="PROSITE" id="PS50042"/>
    </source>
</evidence>
<feature type="domain" description="SSD" evidence="8">
    <location>
        <begin position="316"/>
        <end position="441"/>
    </location>
</feature>
<keyword evidence="5 6" id="KW-0472">Membrane</keyword>
<dbReference type="InterPro" id="IPR004869">
    <property type="entry name" value="MMPL_dom"/>
</dbReference>
<dbReference type="InterPro" id="IPR050545">
    <property type="entry name" value="Mycobact_MmpL"/>
</dbReference>
<dbReference type="SUPFAM" id="SSF51206">
    <property type="entry name" value="cAMP-binding domain-like"/>
    <property type="match status" value="2"/>
</dbReference>
<dbReference type="PANTHER" id="PTHR33406">
    <property type="entry name" value="MEMBRANE PROTEIN MJ1562-RELATED"/>
    <property type="match status" value="1"/>
</dbReference>
<comment type="subcellular location">
    <subcellularLocation>
        <location evidence="1">Cell membrane</location>
        <topology evidence="1">Multi-pass membrane protein</topology>
    </subcellularLocation>
</comment>
<dbReference type="InterPro" id="IPR014710">
    <property type="entry name" value="RmlC-like_jellyroll"/>
</dbReference>
<proteinExistence type="predicted"/>
<organism evidence="9 10">
    <name type="scientific">Candidatus Lambdaproteobacteria bacterium RIFOXYD2_FULL_50_16</name>
    <dbReference type="NCBI Taxonomy" id="1817772"/>
    <lineage>
        <taxon>Bacteria</taxon>
        <taxon>Pseudomonadati</taxon>
        <taxon>Pseudomonadota</taxon>
        <taxon>Candidatus Lambdaproteobacteria</taxon>
    </lineage>
</organism>
<comment type="caution">
    <text evidence="9">The sequence shown here is derived from an EMBL/GenBank/DDBJ whole genome shotgun (WGS) entry which is preliminary data.</text>
</comment>
<evidence type="ECO:0000256" key="5">
    <source>
        <dbReference type="ARBA" id="ARBA00023136"/>
    </source>
</evidence>
<dbReference type="PROSITE" id="PS50156">
    <property type="entry name" value="SSD"/>
    <property type="match status" value="2"/>
</dbReference>
<feature type="domain" description="Cyclic nucleotide-binding" evidence="7">
    <location>
        <begin position="1094"/>
        <end position="1198"/>
    </location>
</feature>
<dbReference type="GO" id="GO:0005886">
    <property type="term" value="C:plasma membrane"/>
    <property type="evidence" value="ECO:0007669"/>
    <property type="project" value="UniProtKB-SubCell"/>
</dbReference>
<sequence>MVLKAMKLLSYLLSYKKVILALALASSLFWLMFAGTKLVGPNGRIKLDTSLEPFFSHDHGDYDLFKATEREFGDENLLFLVVTIPQGRLDLNFLLAFKGLEQELNEKLPHLAKTRSLLNFPSQKGPCVGHSYFYHPFAGAYCEEIFEHYQRQMACFNQAPAAKEAEEDILAGLEQAPDSVPESSLTLACPEGEAQLNPKQLAYQTESLVQSSLERLSADPLIQGELVGKKGEALAIVLKTSATDSQARHQTLDQLEIMVGDWRTQGWEIYYGGQPREEYASAKALIKSLLKVGPWSMVILLLAMWVLYQHSMAPAALLLISFAGCSWAVGFFALWGGQINPVTLVLPPLIATVGTSYVIHFISQYFQVAAHPELSQDQIILKTLERVSLPLGLALLTTLVGFLALLFSPIPAIRDMGLFALVGIFFMAFFTLLLLPCLLPLWPRPQSGERKVGAWDRIFTWSGQLIATSSKGLIYGWLGLALLGSLAAYQVKVDAQTSSLPESSPVRRDRAYIEARFGGTSYLRLILINQKDKVTSAQTLVQLAKLKEWLARFPEQPELKLERLYSPLEYINAERQGLDGLTDEEAVFYLNRLDQRFGVRFLSSDSKQLALTLRLKSLSTGTFLAFRDQLKQELSKEFPGLEHRITGSPVLAAASADQIASSQGISLFLAFLLIALILSFLFFSIKVGLWALAPNLVAVVTFFGMLGLLGVPIGVTLSVIAAIALGIGVDDTIHFILHFKRNLYELKEEREAIQKTLRAVGKPMVYTTLVLAFGFGTLAFSELDGQVTFGLMTAFTLLMALFANLFFLPALLIRTRFVVVWEYLTLRYTPEFISSISLFSSMNIHESKLLTLVADTRDYEDGEIIFRENEPGDDVFVILEGQVEVFFDARFHGQDRPITCLERGQVFGERVLFPKANRMDSARALGKVQLLELNVKNLTDLKTRFPLIAVKLYFNLAQNLCRSILACYRDQDHQAPEQVSEKRDLINALSRIGRKGPSQRKESRLMAYYHRWVVDPINRRRDFAHFDHDTSHFMSLIDQILDSGEISYYQIILIKGFVHSELTLSQSENRQIERLIERIEAGQVQEVRPAFSNAFTDLNPRQISWLRENFEPKNLPSQSKLFVQGEFGGSMILILSGRIETRLETGLGAPKVLSEYGAGDFLAERALFVGQMVRPYSAVALTDTEVIFLSPEGFQKIVKQRKRLAAQLAFNMVGFLATKLRRCILSVYA</sequence>
<dbReference type="EMBL" id="MFNE01000020">
    <property type="protein sequence ID" value="OGG95538.1"/>
    <property type="molecule type" value="Genomic_DNA"/>
</dbReference>
<dbReference type="STRING" id="1817772.A2527_06815"/>
<gene>
    <name evidence="9" type="ORF">A2527_06815</name>
</gene>
<reference evidence="9 10" key="1">
    <citation type="journal article" date="2016" name="Nat. Commun.">
        <title>Thousands of microbial genomes shed light on interconnected biogeochemical processes in an aquifer system.</title>
        <authorList>
            <person name="Anantharaman K."/>
            <person name="Brown C.T."/>
            <person name="Hug L.A."/>
            <person name="Sharon I."/>
            <person name="Castelle C.J."/>
            <person name="Probst A.J."/>
            <person name="Thomas B.C."/>
            <person name="Singh A."/>
            <person name="Wilkins M.J."/>
            <person name="Karaoz U."/>
            <person name="Brodie E.L."/>
            <person name="Williams K.H."/>
            <person name="Hubbard S.S."/>
            <person name="Banfield J.F."/>
        </authorList>
    </citation>
    <scope>NUCLEOTIDE SEQUENCE [LARGE SCALE GENOMIC DNA]</scope>
</reference>
<feature type="transmembrane region" description="Helical" evidence="6">
    <location>
        <begin position="315"/>
        <end position="336"/>
    </location>
</feature>
<dbReference type="InterPro" id="IPR000595">
    <property type="entry name" value="cNMP-bd_dom"/>
</dbReference>
<evidence type="ECO:0000259" key="8">
    <source>
        <dbReference type="PROSITE" id="PS50156"/>
    </source>
</evidence>
<keyword evidence="2" id="KW-1003">Cell membrane</keyword>
<feature type="transmembrane region" description="Helical" evidence="6">
    <location>
        <begin position="760"/>
        <end position="781"/>
    </location>
</feature>
<evidence type="ECO:0000313" key="9">
    <source>
        <dbReference type="EMBL" id="OGG95538.1"/>
    </source>
</evidence>
<dbReference type="Pfam" id="PF00027">
    <property type="entry name" value="cNMP_binding"/>
    <property type="match status" value="2"/>
</dbReference>